<protein>
    <submittedName>
        <fullName evidence="1">Uncharacterized protein</fullName>
    </submittedName>
</protein>
<reference evidence="2" key="1">
    <citation type="submission" date="2015-05" db="EMBL/GenBank/DDBJ databases">
        <authorList>
            <person name="Fogelqvist Johan"/>
        </authorList>
    </citation>
    <scope>NUCLEOTIDE SEQUENCE [LARGE SCALE GENOMIC DNA]</scope>
</reference>
<dbReference type="EMBL" id="CVQI01027446">
    <property type="protein sequence ID" value="CRK35038.1"/>
    <property type="molecule type" value="Genomic_DNA"/>
</dbReference>
<accession>A0A0G4ML39</accession>
<gene>
    <name evidence="1" type="ORF">BN1723_014942</name>
</gene>
<proteinExistence type="predicted"/>
<evidence type="ECO:0000313" key="1">
    <source>
        <dbReference type="EMBL" id="CRK35038.1"/>
    </source>
</evidence>
<name>A0A0G4ML39_VERLO</name>
<dbReference type="Proteomes" id="UP000045706">
    <property type="component" value="Unassembled WGS sequence"/>
</dbReference>
<evidence type="ECO:0000313" key="2">
    <source>
        <dbReference type="Proteomes" id="UP000045706"/>
    </source>
</evidence>
<dbReference type="AlphaFoldDB" id="A0A0G4ML39"/>
<organism evidence="1 2">
    <name type="scientific">Verticillium longisporum</name>
    <name type="common">Verticillium dahliae var. longisporum</name>
    <dbReference type="NCBI Taxonomy" id="100787"/>
    <lineage>
        <taxon>Eukaryota</taxon>
        <taxon>Fungi</taxon>
        <taxon>Dikarya</taxon>
        <taxon>Ascomycota</taxon>
        <taxon>Pezizomycotina</taxon>
        <taxon>Sordariomycetes</taxon>
        <taxon>Hypocreomycetidae</taxon>
        <taxon>Glomerellales</taxon>
        <taxon>Plectosphaerellaceae</taxon>
        <taxon>Verticillium</taxon>
    </lineage>
</organism>
<sequence length="93" mass="10043">MGGQVGVITMTVHPSAAPTAAPTCPAPVTVTETASNCGTAVTVTETVVATATPVPEQGQQEVNQPKKYRPFRHNFVDRRRSTPHDVRRNHRLL</sequence>
<feature type="non-terminal residue" evidence="1">
    <location>
        <position position="93"/>
    </location>
</feature>